<dbReference type="Proteomes" id="UP001162156">
    <property type="component" value="Unassembled WGS sequence"/>
</dbReference>
<feature type="non-terminal residue" evidence="1">
    <location>
        <position position="1"/>
    </location>
</feature>
<evidence type="ECO:0000313" key="2">
    <source>
        <dbReference type="Proteomes" id="UP001162156"/>
    </source>
</evidence>
<organism evidence="1 2">
    <name type="scientific">Rhamnusium bicolor</name>
    <dbReference type="NCBI Taxonomy" id="1586634"/>
    <lineage>
        <taxon>Eukaryota</taxon>
        <taxon>Metazoa</taxon>
        <taxon>Ecdysozoa</taxon>
        <taxon>Arthropoda</taxon>
        <taxon>Hexapoda</taxon>
        <taxon>Insecta</taxon>
        <taxon>Pterygota</taxon>
        <taxon>Neoptera</taxon>
        <taxon>Endopterygota</taxon>
        <taxon>Coleoptera</taxon>
        <taxon>Polyphaga</taxon>
        <taxon>Cucujiformia</taxon>
        <taxon>Chrysomeloidea</taxon>
        <taxon>Cerambycidae</taxon>
        <taxon>Lepturinae</taxon>
        <taxon>Rhagiini</taxon>
        <taxon>Rhamnusium</taxon>
    </lineage>
</organism>
<sequence length="304" mass="34295">AKRGAIEENRINGTLPSNSWKSNITINMCCAENEYLNSKLECVKLNFSTEFDLHEKKRLLSEVAVLDENLTKNFINLSSTIFKYNFRKNCQSEEILGRGDISYHLIYNFPNCSGLDTLIGSKNTSAIYVQENGSVMVHTDNAKVDDFDRKNYVNGFYCRNDTAPVAIVKETIKEVPEIKVVPNITEQLDAAPVVIMKEPIKEEPEIKIVPNITEQLDAAPVVIVKEPIKEEPEIKIVPNITEQLDAAPVVILKEPIKEEPEIRSVPNITEQFDPKLGYAESSDIHHVADLSFLIMTLCLLFVIM</sequence>
<keyword evidence="2" id="KW-1185">Reference proteome</keyword>
<gene>
    <name evidence="1" type="ORF">NQ314_019374</name>
</gene>
<name>A0AAV8WNM3_9CUCU</name>
<reference evidence="1" key="1">
    <citation type="journal article" date="2023" name="Insect Mol. Biol.">
        <title>Genome sequencing provides insights into the evolution of gene families encoding plant cell wall-degrading enzymes in longhorned beetles.</title>
        <authorList>
            <person name="Shin N.R."/>
            <person name="Okamura Y."/>
            <person name="Kirsch R."/>
            <person name="Pauchet Y."/>
        </authorList>
    </citation>
    <scope>NUCLEOTIDE SEQUENCE</scope>
    <source>
        <strain evidence="1">RBIC_L_NR</strain>
    </source>
</reference>
<proteinExistence type="predicted"/>
<accession>A0AAV8WNM3</accession>
<dbReference type="AlphaFoldDB" id="A0AAV8WNM3"/>
<comment type="caution">
    <text evidence="1">The sequence shown here is derived from an EMBL/GenBank/DDBJ whole genome shotgun (WGS) entry which is preliminary data.</text>
</comment>
<protein>
    <submittedName>
        <fullName evidence="1">Uncharacterized protein</fullName>
    </submittedName>
</protein>
<dbReference type="EMBL" id="JANEYF010005472">
    <property type="protein sequence ID" value="KAJ8928094.1"/>
    <property type="molecule type" value="Genomic_DNA"/>
</dbReference>
<evidence type="ECO:0000313" key="1">
    <source>
        <dbReference type="EMBL" id="KAJ8928094.1"/>
    </source>
</evidence>